<name>A0A423MWK6_PSEFL</name>
<dbReference type="RefSeq" id="WP_007916807.1">
    <property type="nucleotide sequence ID" value="NZ_MOBY01000031.1"/>
</dbReference>
<evidence type="ECO:0000313" key="2">
    <source>
        <dbReference type="Proteomes" id="UP000283650"/>
    </source>
</evidence>
<accession>A0A423MWK6</accession>
<proteinExistence type="predicted"/>
<evidence type="ECO:0000313" key="1">
    <source>
        <dbReference type="EMBL" id="RON89804.1"/>
    </source>
</evidence>
<gene>
    <name evidence="1" type="ORF">BK672_23400</name>
</gene>
<reference evidence="1 2" key="1">
    <citation type="submission" date="2016-10" db="EMBL/GenBank/DDBJ databases">
        <title>Comparative genome analysis of multiple Pseudomonas spp. focuses on biocontrol and plant growth promoting traits.</title>
        <authorList>
            <person name="Tao X.-Y."/>
            <person name="Taylor C.G."/>
        </authorList>
    </citation>
    <scope>NUCLEOTIDE SEQUENCE [LARGE SCALE GENOMIC DNA]</scope>
    <source>
        <strain evidence="1 2">2F9</strain>
    </source>
</reference>
<protein>
    <submittedName>
        <fullName evidence="1">Uncharacterized protein</fullName>
    </submittedName>
</protein>
<organism evidence="1 2">
    <name type="scientific">Pseudomonas fluorescens</name>
    <dbReference type="NCBI Taxonomy" id="294"/>
    <lineage>
        <taxon>Bacteria</taxon>
        <taxon>Pseudomonadati</taxon>
        <taxon>Pseudomonadota</taxon>
        <taxon>Gammaproteobacteria</taxon>
        <taxon>Pseudomonadales</taxon>
        <taxon>Pseudomonadaceae</taxon>
        <taxon>Pseudomonas</taxon>
    </lineage>
</organism>
<dbReference type="Proteomes" id="UP000283650">
    <property type="component" value="Unassembled WGS sequence"/>
</dbReference>
<sequence length="62" mass="7120">MSYTDTSYEGCTIREYSPDTPGLRYRVIYSATDESLLLETRKQAEQLIIERLRLMKNGGKAS</sequence>
<comment type="caution">
    <text evidence="1">The sequence shown here is derived from an EMBL/GenBank/DDBJ whole genome shotgun (WGS) entry which is preliminary data.</text>
</comment>
<dbReference type="AlphaFoldDB" id="A0A423MWK6"/>
<dbReference type="EMBL" id="MOBY01000031">
    <property type="protein sequence ID" value="RON89804.1"/>
    <property type="molecule type" value="Genomic_DNA"/>
</dbReference>